<dbReference type="Pfam" id="PF05769">
    <property type="entry name" value="SIKE"/>
    <property type="match status" value="1"/>
</dbReference>
<accession>A0A0L0SFA3</accession>
<gene>
    <name evidence="5" type="ORF">AMAG_06800</name>
</gene>
<dbReference type="InterPro" id="IPR008555">
    <property type="entry name" value="SIKE"/>
</dbReference>
<proteinExistence type="inferred from homology"/>
<dbReference type="PANTHER" id="PTHR12186">
    <property type="entry name" value="SIKE FAMILY MEMBER"/>
    <property type="match status" value="1"/>
</dbReference>
<feature type="compositionally biased region" description="Pro residues" evidence="4">
    <location>
        <begin position="1"/>
        <end position="16"/>
    </location>
</feature>
<evidence type="ECO:0000256" key="2">
    <source>
        <dbReference type="ARBA" id="ARBA00023054"/>
    </source>
</evidence>
<feature type="region of interest" description="Disordered" evidence="4">
    <location>
        <begin position="151"/>
        <end position="172"/>
    </location>
</feature>
<evidence type="ECO:0000313" key="5">
    <source>
        <dbReference type="EMBL" id="KNE61045.1"/>
    </source>
</evidence>
<reference evidence="6" key="2">
    <citation type="submission" date="2009-11" db="EMBL/GenBank/DDBJ databases">
        <title>The Genome Sequence of Allomyces macrogynus strain ATCC 38327.</title>
        <authorList>
            <consortium name="The Broad Institute Genome Sequencing Platform"/>
            <person name="Russ C."/>
            <person name="Cuomo C."/>
            <person name="Shea T."/>
            <person name="Young S.K."/>
            <person name="Zeng Q."/>
            <person name="Koehrsen M."/>
            <person name="Haas B."/>
            <person name="Borodovsky M."/>
            <person name="Guigo R."/>
            <person name="Alvarado L."/>
            <person name="Berlin A."/>
            <person name="Borenstein D."/>
            <person name="Chen Z."/>
            <person name="Engels R."/>
            <person name="Freedman E."/>
            <person name="Gellesch M."/>
            <person name="Goldberg J."/>
            <person name="Griggs A."/>
            <person name="Gujja S."/>
            <person name="Heiman D."/>
            <person name="Hepburn T."/>
            <person name="Howarth C."/>
            <person name="Jen D."/>
            <person name="Larson L."/>
            <person name="Lewis B."/>
            <person name="Mehta T."/>
            <person name="Park D."/>
            <person name="Pearson M."/>
            <person name="Roberts A."/>
            <person name="Saif S."/>
            <person name="Shenoy N."/>
            <person name="Sisk P."/>
            <person name="Stolte C."/>
            <person name="Sykes S."/>
            <person name="Walk T."/>
            <person name="White J."/>
            <person name="Yandava C."/>
            <person name="Burger G."/>
            <person name="Gray M.W."/>
            <person name="Holland P.W.H."/>
            <person name="King N."/>
            <person name="Lang F.B.F."/>
            <person name="Roger A.J."/>
            <person name="Ruiz-Trillo I."/>
            <person name="Lander E."/>
            <person name="Nusbaum C."/>
        </authorList>
    </citation>
    <scope>NUCLEOTIDE SEQUENCE [LARGE SCALE GENOMIC DNA]</scope>
    <source>
        <strain evidence="6">ATCC 38327</strain>
    </source>
</reference>
<evidence type="ECO:0000256" key="4">
    <source>
        <dbReference type="SAM" id="MobiDB-lite"/>
    </source>
</evidence>
<reference evidence="5 6" key="1">
    <citation type="submission" date="2009-11" db="EMBL/GenBank/DDBJ databases">
        <title>Annotation of Allomyces macrogynus ATCC 38327.</title>
        <authorList>
            <consortium name="The Broad Institute Genome Sequencing Platform"/>
            <person name="Russ C."/>
            <person name="Cuomo C."/>
            <person name="Burger G."/>
            <person name="Gray M.W."/>
            <person name="Holland P.W.H."/>
            <person name="King N."/>
            <person name="Lang F.B.F."/>
            <person name="Roger A.J."/>
            <person name="Ruiz-Trillo I."/>
            <person name="Young S.K."/>
            <person name="Zeng Q."/>
            <person name="Gargeya S."/>
            <person name="Fitzgerald M."/>
            <person name="Haas B."/>
            <person name="Abouelleil A."/>
            <person name="Alvarado L."/>
            <person name="Arachchi H.M."/>
            <person name="Berlin A."/>
            <person name="Chapman S.B."/>
            <person name="Gearin G."/>
            <person name="Goldberg J."/>
            <person name="Griggs A."/>
            <person name="Gujja S."/>
            <person name="Hansen M."/>
            <person name="Heiman D."/>
            <person name="Howarth C."/>
            <person name="Larimer J."/>
            <person name="Lui A."/>
            <person name="MacDonald P.J.P."/>
            <person name="McCowen C."/>
            <person name="Montmayeur A."/>
            <person name="Murphy C."/>
            <person name="Neiman D."/>
            <person name="Pearson M."/>
            <person name="Priest M."/>
            <person name="Roberts A."/>
            <person name="Saif S."/>
            <person name="Shea T."/>
            <person name="Sisk P."/>
            <person name="Stolte C."/>
            <person name="Sykes S."/>
            <person name="Wortman J."/>
            <person name="Nusbaum C."/>
            <person name="Birren B."/>
        </authorList>
    </citation>
    <scope>NUCLEOTIDE SEQUENCE [LARGE SCALE GENOMIC DNA]</scope>
    <source>
        <strain evidence="5 6">ATCC 38327</strain>
    </source>
</reference>
<feature type="non-terminal residue" evidence="5">
    <location>
        <position position="1"/>
    </location>
</feature>
<organism evidence="5 6">
    <name type="scientific">Allomyces macrogynus (strain ATCC 38327)</name>
    <name type="common">Allomyces javanicus var. macrogynus</name>
    <dbReference type="NCBI Taxonomy" id="578462"/>
    <lineage>
        <taxon>Eukaryota</taxon>
        <taxon>Fungi</taxon>
        <taxon>Fungi incertae sedis</taxon>
        <taxon>Blastocladiomycota</taxon>
        <taxon>Blastocladiomycetes</taxon>
        <taxon>Blastocladiales</taxon>
        <taxon>Blastocladiaceae</taxon>
        <taxon>Allomyces</taxon>
    </lineage>
</organism>
<feature type="region of interest" description="Disordered" evidence="4">
    <location>
        <begin position="1"/>
        <end position="54"/>
    </location>
</feature>
<feature type="compositionally biased region" description="Polar residues" evidence="4">
    <location>
        <begin position="599"/>
        <end position="614"/>
    </location>
</feature>
<feature type="compositionally biased region" description="Low complexity" evidence="4">
    <location>
        <begin position="402"/>
        <end position="413"/>
    </location>
</feature>
<feature type="compositionally biased region" description="Basic and acidic residues" evidence="4">
    <location>
        <begin position="618"/>
        <end position="632"/>
    </location>
</feature>
<feature type="compositionally biased region" description="Pro residues" evidence="4">
    <location>
        <begin position="155"/>
        <end position="167"/>
    </location>
</feature>
<feature type="compositionally biased region" description="Acidic residues" evidence="4">
    <location>
        <begin position="559"/>
        <end position="573"/>
    </location>
</feature>
<feature type="region of interest" description="Disordered" evidence="4">
    <location>
        <begin position="401"/>
        <end position="420"/>
    </location>
</feature>
<evidence type="ECO:0000313" key="6">
    <source>
        <dbReference type="Proteomes" id="UP000054350"/>
    </source>
</evidence>
<feature type="compositionally biased region" description="Pro residues" evidence="4">
    <location>
        <begin position="35"/>
        <end position="49"/>
    </location>
</feature>
<feature type="compositionally biased region" description="Polar residues" evidence="4">
    <location>
        <begin position="22"/>
        <end position="31"/>
    </location>
</feature>
<feature type="region of interest" description="Disordered" evidence="4">
    <location>
        <begin position="512"/>
        <end position="537"/>
    </location>
</feature>
<comment type="similarity">
    <text evidence="1">Belongs to the SIKE family.</text>
</comment>
<sequence>MVPPVAARPPSAPSPAGPRVSFPNNPQDQHSTAPFAPPVPGATPLPPPHATLTALPPRAAAAGGHGYGYGYGAYVRPVNVADESSRRHSDAAVAVIPPRYSAAPATPDLAIITAQALDLMRQLERVNAENERLVVDVASRVKQVKEVLKLDPTAPADPHPSPPPPLAPAAAHHLGLSPPVIVADFPPVEPASATTQTSPVIEHAAPLRDMIDVGCEAVLPDVLAAGHVPRAARDASAAAFPVTNDQGSSPHASSETLMAVDHVEHVRHETVVTEAAMQTDATPDPRIEALQQDNAALAATLKEYESTLELIMSKFRAQVQAAQDDKKRLHRDLQVHLAAERDRSDQLAREKTQAMEKLDAAQAIMRTSLRLAAEEDRDWAEQVAALQVEVETLRATLDSVQTAAESTPPAAAATDKDGAATRPVSVDTAASAHNVNAAVRSVPVVTNGSAAVPVADPRPASEADVELAAAMNDDDDGHDVSIPEGLPQFDAGFSAIPAVNVTIARRPASLEADVDPASVPAPPSPARPSMGLPDVVVPHEPAPLAAVEDFADERVDAPEAVEPEGDGVTEDDAGSAHDPESSVDVAGDARSSESDAEGDSSTKGISDSGHSSSVVVAEVHDESPDLVLKLDV</sequence>
<protein>
    <submittedName>
        <fullName evidence="5">Uncharacterized protein</fullName>
    </submittedName>
</protein>
<feature type="region of interest" description="Disordered" evidence="4">
    <location>
        <begin position="559"/>
        <end position="632"/>
    </location>
</feature>
<keyword evidence="6" id="KW-1185">Reference proteome</keyword>
<dbReference type="eggNOG" id="ENOG502SFUE">
    <property type="taxonomic scope" value="Eukaryota"/>
</dbReference>
<evidence type="ECO:0000256" key="1">
    <source>
        <dbReference type="ARBA" id="ARBA00005537"/>
    </source>
</evidence>
<dbReference type="AlphaFoldDB" id="A0A0L0SFA3"/>
<dbReference type="VEuPathDB" id="FungiDB:AMAG_06800"/>
<dbReference type="OrthoDB" id="5588171at2759"/>
<name>A0A0L0SFA3_ALLM3</name>
<evidence type="ECO:0000256" key="3">
    <source>
        <dbReference type="SAM" id="Coils"/>
    </source>
</evidence>
<dbReference type="Proteomes" id="UP000054350">
    <property type="component" value="Unassembled WGS sequence"/>
</dbReference>
<keyword evidence="2 3" id="KW-0175">Coiled coil</keyword>
<feature type="coiled-coil region" evidence="3">
    <location>
        <begin position="109"/>
        <end position="136"/>
    </location>
</feature>
<dbReference type="EMBL" id="GG745337">
    <property type="protein sequence ID" value="KNE61045.1"/>
    <property type="molecule type" value="Genomic_DNA"/>
</dbReference>
<dbReference type="PANTHER" id="PTHR12186:SF2">
    <property type="entry name" value="FGFR1 ONCOGENE PARTNER 2 HOMOLOG"/>
    <property type="match status" value="1"/>
</dbReference>